<organism evidence="2 3">
    <name type="scientific">Mycobacterium tuberculosis</name>
    <dbReference type="NCBI Taxonomy" id="1773"/>
    <lineage>
        <taxon>Bacteria</taxon>
        <taxon>Bacillati</taxon>
        <taxon>Actinomycetota</taxon>
        <taxon>Actinomycetes</taxon>
        <taxon>Mycobacteriales</taxon>
        <taxon>Mycobacteriaceae</taxon>
        <taxon>Mycobacterium</taxon>
        <taxon>Mycobacterium tuberculosis complex</taxon>
    </lineage>
</organism>
<dbReference type="Proteomes" id="UP000050164">
    <property type="component" value="Unassembled WGS sequence"/>
</dbReference>
<reference evidence="2 3" key="1">
    <citation type="submission" date="2015-03" db="EMBL/GenBank/DDBJ databases">
        <authorList>
            <consortium name="Pathogen Informatics"/>
        </authorList>
    </citation>
    <scope>NUCLEOTIDE SEQUENCE [LARGE SCALE GENOMIC DNA]</scope>
    <source>
        <strain evidence="2 3">Bir 185</strain>
    </source>
</reference>
<sequence>MQIGSPNAMRHFEGNGTSPTGPANGNNGVIGKYGRPNSRASSLTSVSMG</sequence>
<dbReference type="EMBL" id="CNFT01002497">
    <property type="protein sequence ID" value="CKU31261.1"/>
    <property type="molecule type" value="Genomic_DNA"/>
</dbReference>
<gene>
    <name evidence="2" type="ORF">ERS027659_05161</name>
</gene>
<name>A0A655ARJ8_MYCTX</name>
<feature type="compositionally biased region" description="Polar residues" evidence="1">
    <location>
        <begin position="38"/>
        <end position="49"/>
    </location>
</feature>
<accession>A0A655ARJ8</accession>
<protein>
    <submittedName>
        <fullName evidence="2">Uncharacterized protein</fullName>
    </submittedName>
</protein>
<evidence type="ECO:0000313" key="2">
    <source>
        <dbReference type="EMBL" id="CKU31261.1"/>
    </source>
</evidence>
<feature type="compositionally biased region" description="Polar residues" evidence="1">
    <location>
        <begin position="15"/>
        <end position="27"/>
    </location>
</feature>
<evidence type="ECO:0000313" key="3">
    <source>
        <dbReference type="Proteomes" id="UP000050164"/>
    </source>
</evidence>
<feature type="region of interest" description="Disordered" evidence="1">
    <location>
        <begin position="1"/>
        <end position="49"/>
    </location>
</feature>
<evidence type="ECO:0000256" key="1">
    <source>
        <dbReference type="SAM" id="MobiDB-lite"/>
    </source>
</evidence>
<proteinExistence type="predicted"/>
<dbReference type="AlphaFoldDB" id="A0A655ARJ8"/>